<dbReference type="AlphaFoldDB" id="A0A9X2FCY0"/>
<keyword evidence="2 4" id="KW-0503">Monooxygenase</keyword>
<dbReference type="Pfam" id="PF01494">
    <property type="entry name" value="FAD_binding_3"/>
    <property type="match status" value="1"/>
</dbReference>
<dbReference type="SUPFAM" id="SSF51905">
    <property type="entry name" value="FAD/NAD(P)-binding domain"/>
    <property type="match status" value="1"/>
</dbReference>
<reference evidence="4" key="1">
    <citation type="submission" date="2022-06" db="EMBL/GenBank/DDBJ databases">
        <title>Aeoliella straminimaris, a novel planctomycete from sediments.</title>
        <authorList>
            <person name="Vitorino I.R."/>
            <person name="Lage O.M."/>
        </authorList>
    </citation>
    <scope>NUCLEOTIDE SEQUENCE</scope>
    <source>
        <strain evidence="4">ICT_H6.2</strain>
    </source>
</reference>
<sequence length="388" mass="41856">MDVAILGGGVAGLATAISLRRLGMTVDVFERRESVHGLGAGIVCWPNASFVLSELGILDELRSLAGTTTAMRRISIDGTELGRLDIRLIDEAMGYPSLPVLRKDLMQVLLRRTEELGVSIHYNANAVGIASDSDGRRVQFSNGLTISPAIVIGADGRMNSIARRYVAKVNRPVFQGFVNWIGIYHSDVALFDHAEIGDYWGLGARFGIVPISAHTAYWAAGIAVLSSEAREVGEDIVRLRQAFDGWPSPIGDIILNTTESNIKRVVLYDHNPMPTWHKDNVLLVGDAAHAALPTSGQGAAQALEDAWCLAHEFATSHGSPDDIMAAFTQRRLAKTTGIIMGGRAFASMLFNKDPAECKARDRDAMQADYATMAIRMATGWSAGLPLGL</sequence>
<dbReference type="PANTHER" id="PTHR13789">
    <property type="entry name" value="MONOOXYGENASE"/>
    <property type="match status" value="1"/>
</dbReference>
<evidence type="ECO:0000313" key="4">
    <source>
        <dbReference type="EMBL" id="MCO6046650.1"/>
    </source>
</evidence>
<dbReference type="InterPro" id="IPR002938">
    <property type="entry name" value="FAD-bd"/>
</dbReference>
<dbReference type="Proteomes" id="UP001155241">
    <property type="component" value="Unassembled WGS sequence"/>
</dbReference>
<evidence type="ECO:0000256" key="2">
    <source>
        <dbReference type="ARBA" id="ARBA00023033"/>
    </source>
</evidence>
<dbReference type="PRINTS" id="PR00420">
    <property type="entry name" value="RNGMNOXGNASE"/>
</dbReference>
<dbReference type="InterPro" id="IPR036188">
    <property type="entry name" value="FAD/NAD-bd_sf"/>
</dbReference>
<keyword evidence="1" id="KW-0560">Oxidoreductase</keyword>
<accession>A0A9X2FCY0</accession>
<proteinExistence type="predicted"/>
<evidence type="ECO:0000259" key="3">
    <source>
        <dbReference type="Pfam" id="PF01494"/>
    </source>
</evidence>
<dbReference type="PANTHER" id="PTHR13789:SF309">
    <property type="entry name" value="PUTATIVE (AFU_ORTHOLOGUE AFUA_6G14510)-RELATED"/>
    <property type="match status" value="1"/>
</dbReference>
<dbReference type="GO" id="GO:0071949">
    <property type="term" value="F:FAD binding"/>
    <property type="evidence" value="ECO:0007669"/>
    <property type="project" value="InterPro"/>
</dbReference>
<dbReference type="EMBL" id="JAMXLR010000077">
    <property type="protein sequence ID" value="MCO6046650.1"/>
    <property type="molecule type" value="Genomic_DNA"/>
</dbReference>
<keyword evidence="5" id="KW-1185">Reference proteome</keyword>
<dbReference type="InterPro" id="IPR050493">
    <property type="entry name" value="FAD-dep_Monooxygenase_BioMet"/>
</dbReference>
<protein>
    <submittedName>
        <fullName evidence="4">FAD-dependent monooxygenase</fullName>
    </submittedName>
</protein>
<evidence type="ECO:0000256" key="1">
    <source>
        <dbReference type="ARBA" id="ARBA00023002"/>
    </source>
</evidence>
<organism evidence="4 5">
    <name type="scientific">Aeoliella straminimaris</name>
    <dbReference type="NCBI Taxonomy" id="2954799"/>
    <lineage>
        <taxon>Bacteria</taxon>
        <taxon>Pseudomonadati</taxon>
        <taxon>Planctomycetota</taxon>
        <taxon>Planctomycetia</taxon>
        <taxon>Pirellulales</taxon>
        <taxon>Lacipirellulaceae</taxon>
        <taxon>Aeoliella</taxon>
    </lineage>
</organism>
<evidence type="ECO:0000313" key="5">
    <source>
        <dbReference type="Proteomes" id="UP001155241"/>
    </source>
</evidence>
<dbReference type="GO" id="GO:0004497">
    <property type="term" value="F:monooxygenase activity"/>
    <property type="evidence" value="ECO:0007669"/>
    <property type="project" value="UniProtKB-KW"/>
</dbReference>
<gene>
    <name evidence="4" type="ORF">NG895_22370</name>
</gene>
<dbReference type="RefSeq" id="WP_252854765.1">
    <property type="nucleotide sequence ID" value="NZ_JAMXLR010000077.1"/>
</dbReference>
<dbReference type="Gene3D" id="3.50.50.60">
    <property type="entry name" value="FAD/NAD(P)-binding domain"/>
    <property type="match status" value="1"/>
</dbReference>
<name>A0A9X2FCY0_9BACT</name>
<feature type="domain" description="FAD-binding" evidence="3">
    <location>
        <begin position="2"/>
        <end position="333"/>
    </location>
</feature>
<comment type="caution">
    <text evidence="4">The sequence shown here is derived from an EMBL/GenBank/DDBJ whole genome shotgun (WGS) entry which is preliminary data.</text>
</comment>